<feature type="compositionally biased region" description="Low complexity" evidence="1">
    <location>
        <begin position="1"/>
        <end position="21"/>
    </location>
</feature>
<evidence type="ECO:0000256" key="1">
    <source>
        <dbReference type="SAM" id="MobiDB-lite"/>
    </source>
</evidence>
<dbReference type="OrthoDB" id="3045559at2759"/>
<evidence type="ECO:0000313" key="2">
    <source>
        <dbReference type="EMBL" id="KAF7361590.1"/>
    </source>
</evidence>
<feature type="region of interest" description="Disordered" evidence="1">
    <location>
        <begin position="402"/>
        <end position="448"/>
    </location>
</feature>
<evidence type="ECO:0000313" key="3">
    <source>
        <dbReference type="Proteomes" id="UP000623467"/>
    </source>
</evidence>
<comment type="caution">
    <text evidence="2">The sequence shown here is derived from an EMBL/GenBank/DDBJ whole genome shotgun (WGS) entry which is preliminary data.</text>
</comment>
<organism evidence="2 3">
    <name type="scientific">Mycena sanguinolenta</name>
    <dbReference type="NCBI Taxonomy" id="230812"/>
    <lineage>
        <taxon>Eukaryota</taxon>
        <taxon>Fungi</taxon>
        <taxon>Dikarya</taxon>
        <taxon>Basidiomycota</taxon>
        <taxon>Agaricomycotina</taxon>
        <taxon>Agaricomycetes</taxon>
        <taxon>Agaricomycetidae</taxon>
        <taxon>Agaricales</taxon>
        <taxon>Marasmiineae</taxon>
        <taxon>Mycenaceae</taxon>
        <taxon>Mycena</taxon>
    </lineage>
</organism>
<accession>A0A8H6YI58</accession>
<name>A0A8H6YI58_9AGAR</name>
<sequence length="448" mass="49128">MTTPPTTLTAATAVATTHSTPDTTGEDSDVDPSRSRDQSPEPSGRLGNPTSPAKPLRQMPQPPQPPSMPSETRFLARAPQGRGRNPHRKARKYEEILAGPEDLIAEVTFQRNTGAFDAPVIDCEIALANVVDEFVDTMTHSPEEWALVSFHHGGTSHFEAWGLRELKNAVTNTLAGGRMADPEEFELIALTAKDTKSTGPYGSPFVMAARIADPETCERLCAIGTYPVDDDLTFAIVPLDMSRRTWTIGIWRSSNDDGNDRTAARFRWSIAEKILTDASIAKAVERATGGTDNRPIFSRLLDLARTVDVRYNRHSGHWVAYAEPSTTDSRKWEGIRAAIREKRLIHSAGMVSFTPIESGRGIEAPWCHCCKNDDHVHFGCPFPLDDPDNYWGNRSTSLKNIKTGILAKKTGKQSSRAAGPERGSRPGNGPKRRGAGRGEGHSRRGGRR</sequence>
<dbReference type="Proteomes" id="UP000623467">
    <property type="component" value="Unassembled WGS sequence"/>
</dbReference>
<protein>
    <submittedName>
        <fullName evidence="2">Uncharacterized protein</fullName>
    </submittedName>
</protein>
<dbReference type="EMBL" id="JACAZH010000008">
    <property type="protein sequence ID" value="KAF7361590.1"/>
    <property type="molecule type" value="Genomic_DNA"/>
</dbReference>
<keyword evidence="3" id="KW-1185">Reference proteome</keyword>
<reference evidence="2" key="1">
    <citation type="submission" date="2020-05" db="EMBL/GenBank/DDBJ databases">
        <title>Mycena genomes resolve the evolution of fungal bioluminescence.</title>
        <authorList>
            <person name="Tsai I.J."/>
        </authorList>
    </citation>
    <scope>NUCLEOTIDE SEQUENCE</scope>
    <source>
        <strain evidence="2">160909Yilan</strain>
    </source>
</reference>
<gene>
    <name evidence="2" type="ORF">MSAN_01193100</name>
</gene>
<dbReference type="AlphaFoldDB" id="A0A8H6YI58"/>
<proteinExistence type="predicted"/>
<feature type="region of interest" description="Disordered" evidence="1">
    <location>
        <begin position="1"/>
        <end position="90"/>
    </location>
</feature>